<keyword evidence="2" id="KW-1185">Reference proteome</keyword>
<evidence type="ECO:0000313" key="2">
    <source>
        <dbReference type="Proteomes" id="UP001597533"/>
    </source>
</evidence>
<protein>
    <submittedName>
        <fullName evidence="1">Uncharacterized protein</fullName>
    </submittedName>
</protein>
<dbReference type="EMBL" id="JBHUOV010000002">
    <property type="protein sequence ID" value="MFD2823719.1"/>
    <property type="molecule type" value="Genomic_DNA"/>
</dbReference>
<sequence>MASSFNFSLKASKPLSKLCLEKGYKDFDALSNYVQSLPYGRNTDRSDYLLILKEEKGTCSTKHAFLKQVAIENDALHIQFCLGLYKMSENNTKGIGNVLSKYKLSYIPEAHTYLKFNELILDFTRAEVSHTSFYKDLLFEEQILPEQIGNYKINKHKSFLKSWINSENVPHSVESIWKIREACIAQLSQ</sequence>
<dbReference type="Proteomes" id="UP001597533">
    <property type="component" value="Unassembled WGS sequence"/>
</dbReference>
<organism evidence="1 2">
    <name type="scientific">Lacinutrix iliipiscaria</name>
    <dbReference type="NCBI Taxonomy" id="1230532"/>
    <lineage>
        <taxon>Bacteria</taxon>
        <taxon>Pseudomonadati</taxon>
        <taxon>Bacteroidota</taxon>
        <taxon>Flavobacteriia</taxon>
        <taxon>Flavobacteriales</taxon>
        <taxon>Flavobacteriaceae</taxon>
        <taxon>Lacinutrix</taxon>
    </lineage>
</organism>
<comment type="caution">
    <text evidence="1">The sequence shown here is derived from an EMBL/GenBank/DDBJ whole genome shotgun (WGS) entry which is preliminary data.</text>
</comment>
<gene>
    <name evidence="1" type="ORF">ACFS5M_08565</name>
</gene>
<evidence type="ECO:0000313" key="1">
    <source>
        <dbReference type="EMBL" id="MFD2823719.1"/>
    </source>
</evidence>
<proteinExistence type="predicted"/>
<dbReference type="RefSeq" id="WP_183487888.1">
    <property type="nucleotide sequence ID" value="NZ_JBHUOV010000002.1"/>
</dbReference>
<reference evidence="2" key="1">
    <citation type="journal article" date="2019" name="Int. J. Syst. Evol. Microbiol.">
        <title>The Global Catalogue of Microorganisms (GCM) 10K type strain sequencing project: providing services to taxonomists for standard genome sequencing and annotation.</title>
        <authorList>
            <consortium name="The Broad Institute Genomics Platform"/>
            <consortium name="The Broad Institute Genome Sequencing Center for Infectious Disease"/>
            <person name="Wu L."/>
            <person name="Ma J."/>
        </authorList>
    </citation>
    <scope>NUCLEOTIDE SEQUENCE [LARGE SCALE GENOMIC DNA]</scope>
    <source>
        <strain evidence="2">KCTC 32141</strain>
    </source>
</reference>
<accession>A0ABW5WMN2</accession>
<name>A0ABW5WMN2_9FLAO</name>